<dbReference type="EMBL" id="JARKIF010000046">
    <property type="protein sequence ID" value="KAJ7608162.1"/>
    <property type="molecule type" value="Genomic_DNA"/>
</dbReference>
<evidence type="ECO:0000313" key="2">
    <source>
        <dbReference type="Proteomes" id="UP001221142"/>
    </source>
</evidence>
<organism evidence="1 2">
    <name type="scientific">Roridomyces roridus</name>
    <dbReference type="NCBI Taxonomy" id="1738132"/>
    <lineage>
        <taxon>Eukaryota</taxon>
        <taxon>Fungi</taxon>
        <taxon>Dikarya</taxon>
        <taxon>Basidiomycota</taxon>
        <taxon>Agaricomycotina</taxon>
        <taxon>Agaricomycetes</taxon>
        <taxon>Agaricomycetidae</taxon>
        <taxon>Agaricales</taxon>
        <taxon>Marasmiineae</taxon>
        <taxon>Mycenaceae</taxon>
        <taxon>Roridomyces</taxon>
    </lineage>
</organism>
<proteinExistence type="predicted"/>
<dbReference type="Gene3D" id="3.50.50.60">
    <property type="entry name" value="FAD/NAD(P)-binding domain"/>
    <property type="match status" value="1"/>
</dbReference>
<dbReference type="InterPro" id="IPR036188">
    <property type="entry name" value="FAD/NAD-bd_sf"/>
</dbReference>
<reference evidence="1" key="1">
    <citation type="submission" date="2023-03" db="EMBL/GenBank/DDBJ databases">
        <title>Massive genome expansion in bonnet fungi (Mycena s.s.) driven by repeated elements and novel gene families across ecological guilds.</title>
        <authorList>
            <consortium name="Lawrence Berkeley National Laboratory"/>
            <person name="Harder C.B."/>
            <person name="Miyauchi S."/>
            <person name="Viragh M."/>
            <person name="Kuo A."/>
            <person name="Thoen E."/>
            <person name="Andreopoulos B."/>
            <person name="Lu D."/>
            <person name="Skrede I."/>
            <person name="Drula E."/>
            <person name="Henrissat B."/>
            <person name="Morin E."/>
            <person name="Kohler A."/>
            <person name="Barry K."/>
            <person name="LaButti K."/>
            <person name="Morin E."/>
            <person name="Salamov A."/>
            <person name="Lipzen A."/>
            <person name="Mereny Z."/>
            <person name="Hegedus B."/>
            <person name="Baldrian P."/>
            <person name="Stursova M."/>
            <person name="Weitz H."/>
            <person name="Taylor A."/>
            <person name="Grigoriev I.V."/>
            <person name="Nagy L.G."/>
            <person name="Martin F."/>
            <person name="Kauserud H."/>
        </authorList>
    </citation>
    <scope>NUCLEOTIDE SEQUENCE</scope>
    <source>
        <strain evidence="1">9284</strain>
    </source>
</reference>
<sequence>RDVVVMGGGSSGTYAAVNLHARGHTVAVVEQQGRLGGHVETYLDPDTGEAINAGVLAYYNNTVNNAYFSLLGVPMEPASFDTPATYLDFATGKPVPGYEPAPFRPELEAYLAYTSKTYPYLRVSYENLTYPVPAELLEPF</sequence>
<keyword evidence="2" id="KW-1185">Reference proteome</keyword>
<dbReference type="AlphaFoldDB" id="A0AAD7B1T4"/>
<feature type="non-terminal residue" evidence="1">
    <location>
        <position position="140"/>
    </location>
</feature>
<dbReference type="Proteomes" id="UP001221142">
    <property type="component" value="Unassembled WGS sequence"/>
</dbReference>
<dbReference type="SUPFAM" id="SSF51905">
    <property type="entry name" value="FAD/NAD(P)-binding domain"/>
    <property type="match status" value="1"/>
</dbReference>
<comment type="caution">
    <text evidence="1">The sequence shown here is derived from an EMBL/GenBank/DDBJ whole genome shotgun (WGS) entry which is preliminary data.</text>
</comment>
<evidence type="ECO:0008006" key="3">
    <source>
        <dbReference type="Google" id="ProtNLM"/>
    </source>
</evidence>
<protein>
    <recommendedName>
        <fullName evidence="3">FAD-dependent oxidoreductase</fullName>
    </recommendedName>
</protein>
<feature type="non-terminal residue" evidence="1">
    <location>
        <position position="1"/>
    </location>
</feature>
<accession>A0AAD7B1T4</accession>
<name>A0AAD7B1T4_9AGAR</name>
<gene>
    <name evidence="1" type="ORF">FB45DRAFT_720530</name>
</gene>
<dbReference type="Pfam" id="PF13450">
    <property type="entry name" value="NAD_binding_8"/>
    <property type="match status" value="1"/>
</dbReference>
<evidence type="ECO:0000313" key="1">
    <source>
        <dbReference type="EMBL" id="KAJ7608162.1"/>
    </source>
</evidence>